<dbReference type="InterPro" id="IPR002474">
    <property type="entry name" value="CarbamoylP_synth_ssu_N"/>
</dbReference>
<reference evidence="10 11" key="1">
    <citation type="journal article" date="2016" name="Nat. Commun.">
        <title>Thousands of microbial genomes shed light on interconnected biogeochemical processes in an aquifer system.</title>
        <authorList>
            <person name="Anantharaman K."/>
            <person name="Brown C.T."/>
            <person name="Hug L.A."/>
            <person name="Sharon I."/>
            <person name="Castelle C.J."/>
            <person name="Probst A.J."/>
            <person name="Thomas B.C."/>
            <person name="Singh A."/>
            <person name="Wilkins M.J."/>
            <person name="Karaoz U."/>
            <person name="Brodie E.L."/>
            <person name="Williams K.H."/>
            <person name="Hubbard S.S."/>
            <person name="Banfield J.F."/>
        </authorList>
    </citation>
    <scope>NUCLEOTIDE SEQUENCE [LARGE SCALE GENOMIC DNA]</scope>
</reference>
<dbReference type="UniPathway" id="UPA00070">
    <property type="reaction ID" value="UER00115"/>
</dbReference>
<dbReference type="CDD" id="cd01744">
    <property type="entry name" value="GATase1_CPSase"/>
    <property type="match status" value="1"/>
</dbReference>
<dbReference type="SMART" id="SM01097">
    <property type="entry name" value="CPSase_sm_chain"/>
    <property type="match status" value="1"/>
</dbReference>
<feature type="binding site" evidence="8">
    <location>
        <position position="231"/>
    </location>
    <ligand>
        <name>L-glutamine</name>
        <dbReference type="ChEBI" id="CHEBI:58359"/>
    </ligand>
</feature>
<feature type="active site" description="Nucleophile" evidence="8">
    <location>
        <position position="257"/>
    </location>
</feature>
<evidence type="ECO:0000259" key="9">
    <source>
        <dbReference type="SMART" id="SM01097"/>
    </source>
</evidence>
<gene>
    <name evidence="8" type="primary">carA</name>
    <name evidence="10" type="ORF">A2960_01460</name>
</gene>
<dbReference type="InterPro" id="IPR029062">
    <property type="entry name" value="Class_I_gatase-like"/>
</dbReference>
<dbReference type="InterPro" id="IPR017926">
    <property type="entry name" value="GATASE"/>
</dbReference>
<dbReference type="NCBIfam" id="NF009475">
    <property type="entry name" value="PRK12838.1"/>
    <property type="match status" value="1"/>
</dbReference>
<feature type="binding site" evidence="8">
    <location>
        <position position="261"/>
    </location>
    <ligand>
        <name>L-glutamine</name>
        <dbReference type="ChEBI" id="CHEBI:58359"/>
    </ligand>
</feature>
<evidence type="ECO:0000313" key="10">
    <source>
        <dbReference type="EMBL" id="OGG26816.1"/>
    </source>
</evidence>
<keyword evidence="4 8" id="KW-0547">Nucleotide-binding</keyword>
<dbReference type="Gene3D" id="3.40.50.880">
    <property type="match status" value="1"/>
</dbReference>
<dbReference type="SUPFAM" id="SSF52021">
    <property type="entry name" value="Carbamoyl phosphate synthetase, small subunit N-terminal domain"/>
    <property type="match status" value="1"/>
</dbReference>
<feature type="active site" evidence="8">
    <location>
        <position position="341"/>
    </location>
</feature>
<dbReference type="PRINTS" id="PR00097">
    <property type="entry name" value="ANTSNTHASEII"/>
</dbReference>
<dbReference type="NCBIfam" id="TIGR01368">
    <property type="entry name" value="CPSaseIIsmall"/>
    <property type="match status" value="1"/>
</dbReference>
<dbReference type="GO" id="GO:0005524">
    <property type="term" value="F:ATP binding"/>
    <property type="evidence" value="ECO:0007669"/>
    <property type="project" value="UniProtKB-UniRule"/>
</dbReference>
<dbReference type="UniPathway" id="UPA00068">
    <property type="reaction ID" value="UER00171"/>
</dbReference>
<dbReference type="Proteomes" id="UP000176609">
    <property type="component" value="Unassembled WGS sequence"/>
</dbReference>
<evidence type="ECO:0000256" key="7">
    <source>
        <dbReference type="ARBA" id="ARBA00048816"/>
    </source>
</evidence>
<comment type="caution">
    <text evidence="10">The sequence shown here is derived from an EMBL/GenBank/DDBJ whole genome shotgun (WGS) entry which is preliminary data.</text>
</comment>
<evidence type="ECO:0000256" key="5">
    <source>
        <dbReference type="ARBA" id="ARBA00022840"/>
    </source>
</evidence>
<feature type="binding site" evidence="8">
    <location>
        <position position="229"/>
    </location>
    <ligand>
        <name>L-glutamine</name>
        <dbReference type="ChEBI" id="CHEBI:58359"/>
    </ligand>
</feature>
<dbReference type="EMBL" id="MFJR01000007">
    <property type="protein sequence ID" value="OGG26816.1"/>
    <property type="molecule type" value="Genomic_DNA"/>
</dbReference>
<feature type="binding site" evidence="8">
    <location>
        <position position="301"/>
    </location>
    <ligand>
        <name>L-glutamine</name>
        <dbReference type="ChEBI" id="CHEBI:58359"/>
    </ligand>
</feature>
<dbReference type="InterPro" id="IPR035686">
    <property type="entry name" value="CPSase_GATase1"/>
</dbReference>
<sequence length="369" mass="41742">MNKKGYLILENGQIFEGISVGAEKQVTGEVVFNTGMVGYPEGFTDPSYFGQILTMTYPLIGNYGVTDKKTWESDRLQIRGLIVSSYIDNKSHYTASQTLSDWLKKEGIPALANIDTRTLTKIIREFGVMKGQITFSPPIKSGLFFDDIKDDNLLPYVSCKKPSVYKGGDFRILTLDCGLKENQIRIWQKLKVTVIRVPWDYDPFKKGSDLKVNQGLTPVKFDAVFISNGPGDPKQAVRTIEIVREAIKREFPLLGICLGNQILALAAKADTFKLKYGHRGQNQPVKDEISGRCYITTQNHGFAVDIKTLPEGWIPWFTNLNDDTNEGIRHKKLPFLSCQFHPEATPGPTDTEWIFEYFLTEAKKWLKKP</sequence>
<keyword evidence="8" id="KW-0055">Arginine biosynthesis</keyword>
<evidence type="ECO:0000256" key="3">
    <source>
        <dbReference type="ARBA" id="ARBA00022598"/>
    </source>
</evidence>
<evidence type="ECO:0000256" key="8">
    <source>
        <dbReference type="HAMAP-Rule" id="MF_01209"/>
    </source>
</evidence>
<feature type="domain" description="Carbamoyl-phosphate synthase small subunit N-terminal" evidence="9">
    <location>
        <begin position="3"/>
        <end position="134"/>
    </location>
</feature>
<proteinExistence type="inferred from homology"/>
<feature type="binding site" evidence="8">
    <location>
        <position position="299"/>
    </location>
    <ligand>
        <name>L-glutamine</name>
        <dbReference type="ChEBI" id="CHEBI:58359"/>
    </ligand>
</feature>
<evidence type="ECO:0000256" key="1">
    <source>
        <dbReference type="ARBA" id="ARBA00005077"/>
    </source>
</evidence>
<dbReference type="InterPro" id="IPR050472">
    <property type="entry name" value="Anth_synth/Amidotransfase"/>
</dbReference>
<evidence type="ECO:0000256" key="2">
    <source>
        <dbReference type="ARBA" id="ARBA00007800"/>
    </source>
</evidence>
<keyword evidence="6 8" id="KW-0315">Glutamine amidotransferase</keyword>
<dbReference type="GO" id="GO:0006541">
    <property type="term" value="P:glutamine metabolic process"/>
    <property type="evidence" value="ECO:0007669"/>
    <property type="project" value="InterPro"/>
</dbReference>
<dbReference type="GO" id="GO:0044205">
    <property type="term" value="P:'de novo' UMP biosynthetic process"/>
    <property type="evidence" value="ECO:0007669"/>
    <property type="project" value="UniProtKB-UniRule"/>
</dbReference>
<organism evidence="10 11">
    <name type="scientific">Candidatus Gottesmanbacteria bacterium RIFCSPLOWO2_01_FULL_39_12b</name>
    <dbReference type="NCBI Taxonomy" id="1798388"/>
    <lineage>
        <taxon>Bacteria</taxon>
        <taxon>Candidatus Gottesmaniibacteriota</taxon>
    </lineage>
</organism>
<evidence type="ECO:0000256" key="6">
    <source>
        <dbReference type="ARBA" id="ARBA00022962"/>
    </source>
</evidence>
<comment type="similarity">
    <text evidence="2 8">Belongs to the CarA family.</text>
</comment>
<keyword evidence="8" id="KW-0665">Pyrimidine biosynthesis</keyword>
<feature type="binding site" evidence="8">
    <location>
        <position position="302"/>
    </location>
    <ligand>
        <name>L-glutamine</name>
        <dbReference type="ChEBI" id="CHEBI:58359"/>
    </ligand>
</feature>
<protein>
    <recommendedName>
        <fullName evidence="8">Carbamoyl phosphate synthase small chain</fullName>
        <ecNumber evidence="8">6.3.5.5</ecNumber>
    </recommendedName>
    <alternativeName>
        <fullName evidence="8">Carbamoyl phosphate synthetase glutamine chain</fullName>
    </alternativeName>
</protein>
<feature type="active site" evidence="8">
    <location>
        <position position="343"/>
    </location>
</feature>
<keyword evidence="5 8" id="KW-0067">ATP-binding</keyword>
<comment type="subunit">
    <text evidence="8">Composed of two chains; the small (or glutamine) chain promotes the hydrolysis of glutamine to ammonia, which is used by the large (or ammonia) chain to synthesize carbamoyl phosphate. Tetramer of heterodimers (alpha,beta)4.</text>
</comment>
<dbReference type="Pfam" id="PF00988">
    <property type="entry name" value="CPSase_sm_chain"/>
    <property type="match status" value="1"/>
</dbReference>
<dbReference type="PROSITE" id="PS51273">
    <property type="entry name" value="GATASE_TYPE_1"/>
    <property type="match status" value="1"/>
</dbReference>
<comment type="pathway">
    <text evidence="8">Pyrimidine metabolism; UMP biosynthesis via de novo pathway; (S)-dihydroorotate from bicarbonate: step 1/3.</text>
</comment>
<dbReference type="GO" id="GO:0006207">
    <property type="term" value="P:'de novo' pyrimidine nucleobase biosynthetic process"/>
    <property type="evidence" value="ECO:0007669"/>
    <property type="project" value="InterPro"/>
</dbReference>
<dbReference type="Pfam" id="PF00117">
    <property type="entry name" value="GATase"/>
    <property type="match status" value="1"/>
</dbReference>
<comment type="catalytic activity">
    <reaction evidence="8">
        <text>L-glutamine + H2O = L-glutamate + NH4(+)</text>
        <dbReference type="Rhea" id="RHEA:15889"/>
        <dbReference type="ChEBI" id="CHEBI:15377"/>
        <dbReference type="ChEBI" id="CHEBI:28938"/>
        <dbReference type="ChEBI" id="CHEBI:29985"/>
        <dbReference type="ChEBI" id="CHEBI:58359"/>
    </reaction>
</comment>
<dbReference type="PANTHER" id="PTHR43418:SF7">
    <property type="entry name" value="CARBAMOYL-PHOSPHATE SYNTHASE SMALL CHAIN"/>
    <property type="match status" value="1"/>
</dbReference>
<dbReference type="GO" id="GO:0006526">
    <property type="term" value="P:L-arginine biosynthetic process"/>
    <property type="evidence" value="ECO:0007669"/>
    <property type="project" value="UniProtKB-UniRule"/>
</dbReference>
<dbReference type="InterPro" id="IPR036480">
    <property type="entry name" value="CarbP_synth_ssu_N_sf"/>
</dbReference>
<dbReference type="PRINTS" id="PR00096">
    <property type="entry name" value="GATASE"/>
</dbReference>
<dbReference type="HAMAP" id="MF_01209">
    <property type="entry name" value="CPSase_S_chain"/>
    <property type="match status" value="1"/>
</dbReference>
<feature type="region of interest" description="CPSase" evidence="8">
    <location>
        <begin position="1"/>
        <end position="170"/>
    </location>
</feature>
<dbReference type="PANTHER" id="PTHR43418">
    <property type="entry name" value="MULTIFUNCTIONAL TRYPTOPHAN BIOSYNTHESIS PROTEIN-RELATED"/>
    <property type="match status" value="1"/>
</dbReference>
<comment type="function">
    <text evidence="8">Small subunit of the glutamine-dependent carbamoyl phosphate synthetase (CPSase). CPSase catalyzes the formation of carbamoyl phosphate from the ammonia moiety of glutamine, carbonate, and phosphate donated by ATP, constituting the first step of 2 biosynthetic pathways, one leading to arginine and/or urea and the other to pyrimidine nucleotides. The small subunit (glutamine amidotransferase) binds and cleaves glutamine to supply the large subunit with the substrate ammonia.</text>
</comment>
<dbReference type="SUPFAM" id="SSF52317">
    <property type="entry name" value="Class I glutamine amidotransferase-like"/>
    <property type="match status" value="1"/>
</dbReference>
<feature type="binding site" evidence="8">
    <location>
        <position position="47"/>
    </location>
    <ligand>
        <name>L-glutamine</name>
        <dbReference type="ChEBI" id="CHEBI:58359"/>
    </ligand>
</feature>
<dbReference type="GO" id="GO:0004088">
    <property type="term" value="F:carbamoyl-phosphate synthase (glutamine-hydrolyzing) activity"/>
    <property type="evidence" value="ECO:0007669"/>
    <property type="project" value="UniProtKB-UniRule"/>
</dbReference>
<evidence type="ECO:0000313" key="11">
    <source>
        <dbReference type="Proteomes" id="UP000176609"/>
    </source>
</evidence>
<comment type="catalytic activity">
    <reaction evidence="7 8">
        <text>hydrogencarbonate + L-glutamine + 2 ATP + H2O = carbamoyl phosphate + L-glutamate + 2 ADP + phosphate + 2 H(+)</text>
        <dbReference type="Rhea" id="RHEA:18633"/>
        <dbReference type="ChEBI" id="CHEBI:15377"/>
        <dbReference type="ChEBI" id="CHEBI:15378"/>
        <dbReference type="ChEBI" id="CHEBI:17544"/>
        <dbReference type="ChEBI" id="CHEBI:29985"/>
        <dbReference type="ChEBI" id="CHEBI:30616"/>
        <dbReference type="ChEBI" id="CHEBI:43474"/>
        <dbReference type="ChEBI" id="CHEBI:58228"/>
        <dbReference type="ChEBI" id="CHEBI:58359"/>
        <dbReference type="ChEBI" id="CHEBI:456216"/>
        <dbReference type="EC" id="6.3.5.5"/>
    </reaction>
</comment>
<dbReference type="AlphaFoldDB" id="A0A1F6AQ49"/>
<dbReference type="EC" id="6.3.5.5" evidence="8"/>
<name>A0A1F6AQ49_9BACT</name>
<comment type="pathway">
    <text evidence="1 8">Amino-acid biosynthesis; L-arginine biosynthesis; carbamoyl phosphate from bicarbonate: step 1/1.</text>
</comment>
<feature type="binding site" evidence="8">
    <location>
        <position position="258"/>
    </location>
    <ligand>
        <name>L-glutamine</name>
        <dbReference type="ChEBI" id="CHEBI:58359"/>
    </ligand>
</feature>
<keyword evidence="8" id="KW-0028">Amino-acid biosynthesis</keyword>
<keyword evidence="3 8" id="KW-0436">Ligase</keyword>
<dbReference type="PRINTS" id="PR00099">
    <property type="entry name" value="CPSGATASE"/>
</dbReference>
<evidence type="ECO:0000256" key="4">
    <source>
        <dbReference type="ARBA" id="ARBA00022741"/>
    </source>
</evidence>
<dbReference type="InterPro" id="IPR006274">
    <property type="entry name" value="CarbamoylP_synth_ssu"/>
</dbReference>
<dbReference type="GO" id="GO:0004359">
    <property type="term" value="F:glutaminase activity"/>
    <property type="evidence" value="ECO:0007669"/>
    <property type="project" value="RHEA"/>
</dbReference>
<dbReference type="Gene3D" id="3.50.30.20">
    <property type="entry name" value="Carbamoyl-phosphate synthase small subunit, N-terminal domain"/>
    <property type="match status" value="1"/>
</dbReference>
<accession>A0A1F6AQ49</accession>